<reference evidence="9" key="1">
    <citation type="submission" date="2021-02" db="EMBL/GenBank/DDBJ databases">
        <authorList>
            <person name="Nowell W R."/>
        </authorList>
    </citation>
    <scope>NUCLEOTIDE SEQUENCE</scope>
</reference>
<gene>
    <name evidence="9" type="ORF">GPM918_LOCUS8152</name>
    <name evidence="10" type="ORF">SRO942_LOCUS8152</name>
</gene>
<keyword evidence="4 7" id="KW-1133">Transmembrane helix</keyword>
<accession>A0A813Z0E9</accession>
<dbReference type="PANTHER" id="PTHR22883">
    <property type="entry name" value="ZINC FINGER DHHC DOMAIN CONTAINING PROTEIN"/>
    <property type="match status" value="1"/>
</dbReference>
<dbReference type="GO" id="GO:0016020">
    <property type="term" value="C:membrane"/>
    <property type="evidence" value="ECO:0007669"/>
    <property type="project" value="UniProtKB-SubCell"/>
</dbReference>
<feature type="transmembrane region" description="Helical" evidence="7">
    <location>
        <begin position="46"/>
        <end position="74"/>
    </location>
</feature>
<keyword evidence="5 7" id="KW-0472">Membrane</keyword>
<evidence type="ECO:0000256" key="4">
    <source>
        <dbReference type="ARBA" id="ARBA00022989"/>
    </source>
</evidence>
<proteinExistence type="inferred from homology"/>
<dbReference type="OrthoDB" id="9909019at2759"/>
<evidence type="ECO:0000256" key="3">
    <source>
        <dbReference type="ARBA" id="ARBA00022692"/>
    </source>
</evidence>
<evidence type="ECO:0000256" key="7">
    <source>
        <dbReference type="RuleBase" id="RU079119"/>
    </source>
</evidence>
<feature type="transmembrane region" description="Helical" evidence="7">
    <location>
        <begin position="163"/>
        <end position="186"/>
    </location>
</feature>
<dbReference type="PANTHER" id="PTHR22883:SF488">
    <property type="entry name" value="PALMITOYLTRANSFERASE"/>
    <property type="match status" value="1"/>
</dbReference>
<comment type="caution">
    <text evidence="9">The sequence shown here is derived from an EMBL/GenBank/DDBJ whole genome shotgun (WGS) entry which is preliminary data.</text>
</comment>
<dbReference type="EMBL" id="CAJNOQ010001391">
    <property type="protein sequence ID" value="CAF0891590.1"/>
    <property type="molecule type" value="Genomic_DNA"/>
</dbReference>
<dbReference type="Proteomes" id="UP000663829">
    <property type="component" value="Unassembled WGS sequence"/>
</dbReference>
<sequence length="631" mass="73118">MPLLSSSSKSLKPCSSKHLPVIFAWSILLSTSFTYGIIILPEITRILNMMIFIPISHCLLFIFLCSNFLLATFLDPGVYEQSLKNEYTHIIRSADKDDSHPYSLPLKSVHINGSQINMKYCTTCKFFRPPRCSHCSICECCIDSFDHHCPWLNNCVARRNYRYFFQFLCLLCVHMILIFSFCLYYIMVKRNSSSSSISRVDSLQSNTSSSNYFPLTYFSDYRLILCIILLIIIVLMVIPIGGLTCFHIYLISKGRTTNEHVTKKYQEKDNPFNYGCVMNFFRILCLPLYPKLTVPKIKLYNRMTIQKSQQNKDISTTRVIYKIANNKANNNDVINNNSNKSKTINKMEGHVELNDDQQDNVMHENHIELKIGRKKQSTIKQSNLYINPIENHVKEQITTENYKSVPTSKRHYQVNYFHQSTSINNRRTPSSTNSLDHPIIMLRQSPSIVSSSFSNFFSTSPINIRAQQQETLLKELQSTDEDLRQIFLPSSHRSVSNMSLSSKFSYDNVQDSETIYNENNDDGGTYIMISRRFSENSSVMNNHKPSLSVSNMQHYNDDILYKSLKTNLDRDNSSNKDITSRNESYRQAQPAISFSYDYPSYHPLSRQVILNMSHEKLVVRRLDEKYLDISV</sequence>
<evidence type="ECO:0000313" key="9">
    <source>
        <dbReference type="EMBL" id="CAF0891590.1"/>
    </source>
</evidence>
<feature type="transmembrane region" description="Helical" evidence="7">
    <location>
        <begin position="221"/>
        <end position="251"/>
    </location>
</feature>
<dbReference type="EC" id="2.3.1.225" evidence="7"/>
<evidence type="ECO:0000313" key="11">
    <source>
        <dbReference type="Proteomes" id="UP000663829"/>
    </source>
</evidence>
<dbReference type="InterPro" id="IPR001594">
    <property type="entry name" value="Palmitoyltrfase_DHHC"/>
</dbReference>
<evidence type="ECO:0000256" key="5">
    <source>
        <dbReference type="ARBA" id="ARBA00023136"/>
    </source>
</evidence>
<feature type="transmembrane region" description="Helical" evidence="7">
    <location>
        <begin position="21"/>
        <end position="40"/>
    </location>
</feature>
<comment type="subcellular location">
    <subcellularLocation>
        <location evidence="1">Membrane</location>
        <topology evidence="1">Multi-pass membrane protein</topology>
    </subcellularLocation>
</comment>
<keyword evidence="6 7" id="KW-0012">Acyltransferase</keyword>
<organism evidence="9 11">
    <name type="scientific">Didymodactylos carnosus</name>
    <dbReference type="NCBI Taxonomy" id="1234261"/>
    <lineage>
        <taxon>Eukaryota</taxon>
        <taxon>Metazoa</taxon>
        <taxon>Spiralia</taxon>
        <taxon>Gnathifera</taxon>
        <taxon>Rotifera</taxon>
        <taxon>Eurotatoria</taxon>
        <taxon>Bdelloidea</taxon>
        <taxon>Philodinida</taxon>
        <taxon>Philodinidae</taxon>
        <taxon>Didymodactylos</taxon>
    </lineage>
</organism>
<dbReference type="Pfam" id="PF01529">
    <property type="entry name" value="DHHC"/>
    <property type="match status" value="1"/>
</dbReference>
<dbReference type="AlphaFoldDB" id="A0A813Z0E9"/>
<evidence type="ECO:0000256" key="6">
    <source>
        <dbReference type="ARBA" id="ARBA00023315"/>
    </source>
</evidence>
<protein>
    <recommendedName>
        <fullName evidence="7">Palmitoyltransferase</fullName>
        <ecNumber evidence="7">2.3.1.225</ecNumber>
    </recommendedName>
</protein>
<dbReference type="GO" id="GO:0005783">
    <property type="term" value="C:endoplasmic reticulum"/>
    <property type="evidence" value="ECO:0007669"/>
    <property type="project" value="TreeGrafter"/>
</dbReference>
<keyword evidence="3 7" id="KW-0812">Transmembrane</keyword>
<evidence type="ECO:0000259" key="8">
    <source>
        <dbReference type="Pfam" id="PF01529"/>
    </source>
</evidence>
<keyword evidence="11" id="KW-1185">Reference proteome</keyword>
<dbReference type="GO" id="GO:0019706">
    <property type="term" value="F:protein-cysteine S-palmitoyltransferase activity"/>
    <property type="evidence" value="ECO:0007669"/>
    <property type="project" value="UniProtKB-EC"/>
</dbReference>
<comment type="catalytic activity">
    <reaction evidence="7">
        <text>L-cysteinyl-[protein] + hexadecanoyl-CoA = S-hexadecanoyl-L-cysteinyl-[protein] + CoA</text>
        <dbReference type="Rhea" id="RHEA:36683"/>
        <dbReference type="Rhea" id="RHEA-COMP:10131"/>
        <dbReference type="Rhea" id="RHEA-COMP:11032"/>
        <dbReference type="ChEBI" id="CHEBI:29950"/>
        <dbReference type="ChEBI" id="CHEBI:57287"/>
        <dbReference type="ChEBI" id="CHEBI:57379"/>
        <dbReference type="ChEBI" id="CHEBI:74151"/>
        <dbReference type="EC" id="2.3.1.225"/>
    </reaction>
</comment>
<evidence type="ECO:0000256" key="1">
    <source>
        <dbReference type="ARBA" id="ARBA00004141"/>
    </source>
</evidence>
<dbReference type="InterPro" id="IPR039859">
    <property type="entry name" value="PFA4/ZDH16/20/ERF2-like"/>
</dbReference>
<comment type="similarity">
    <text evidence="7">Belongs to the DHHC palmitoyltransferase family.</text>
</comment>
<keyword evidence="2 7" id="KW-0808">Transferase</keyword>
<evidence type="ECO:0000256" key="2">
    <source>
        <dbReference type="ARBA" id="ARBA00022679"/>
    </source>
</evidence>
<evidence type="ECO:0000313" key="10">
    <source>
        <dbReference type="EMBL" id="CAF3675776.1"/>
    </source>
</evidence>
<dbReference type="Proteomes" id="UP000681722">
    <property type="component" value="Unassembled WGS sequence"/>
</dbReference>
<dbReference type="EMBL" id="CAJOBC010001391">
    <property type="protein sequence ID" value="CAF3675776.1"/>
    <property type="molecule type" value="Genomic_DNA"/>
</dbReference>
<feature type="domain" description="Palmitoyltransferase DHHC" evidence="8">
    <location>
        <begin position="116"/>
        <end position="263"/>
    </location>
</feature>
<dbReference type="GO" id="GO:0006612">
    <property type="term" value="P:protein targeting to membrane"/>
    <property type="evidence" value="ECO:0007669"/>
    <property type="project" value="TreeGrafter"/>
</dbReference>
<dbReference type="GO" id="GO:0005794">
    <property type="term" value="C:Golgi apparatus"/>
    <property type="evidence" value="ECO:0007669"/>
    <property type="project" value="TreeGrafter"/>
</dbReference>
<comment type="domain">
    <text evidence="7">The DHHC domain is required for palmitoyltransferase activity.</text>
</comment>
<dbReference type="PROSITE" id="PS50216">
    <property type="entry name" value="DHHC"/>
    <property type="match status" value="1"/>
</dbReference>
<name>A0A813Z0E9_9BILA</name>